<name>Q76Z49_9CAUD</name>
<dbReference type="EMBL" id="AY266303">
    <property type="protein sequence ID" value="AAQ17697.1"/>
    <property type="molecule type" value="Genomic_DNA"/>
</dbReference>
<gene>
    <name evidence="1" type="ORF">Aeh1ORF038c</name>
</gene>
<protein>
    <submittedName>
        <fullName evidence="1">Uncharacterized protein</fullName>
    </submittedName>
</protein>
<dbReference type="Proteomes" id="UP000002555">
    <property type="component" value="Segment"/>
</dbReference>
<organism evidence="1 2">
    <name type="scientific">Aeromonas phage Aeh1</name>
    <dbReference type="NCBI Taxonomy" id="2880362"/>
    <lineage>
        <taxon>Viruses</taxon>
        <taxon>Duplodnaviria</taxon>
        <taxon>Heunggongvirae</taxon>
        <taxon>Uroviricota</taxon>
        <taxon>Caudoviricetes</taxon>
        <taxon>Pantevenvirales</taxon>
        <taxon>Straboviridae</taxon>
        <taxon>Cinqassovirus</taxon>
        <taxon>Cinqassovirus aeh1</taxon>
    </lineage>
</organism>
<dbReference type="KEGG" id="vg:2658012"/>
<evidence type="ECO:0000313" key="2">
    <source>
        <dbReference type="Proteomes" id="UP000002555"/>
    </source>
</evidence>
<reference evidence="1 2" key="1">
    <citation type="journal article" date="2001" name="J. Bacteriol.">
        <title>Phylogeny of the major head and tail genes of the wide-ranging T4-type bacteriophages.</title>
        <authorList>
            <person name="Tetart F."/>
            <person name="Desplats C."/>
            <person name="Kutateladze M."/>
            <person name="Monod C."/>
            <person name="Ackermann H.W."/>
            <person name="Krisch H.M."/>
        </authorList>
    </citation>
    <scope>NUCLEOTIDE SEQUENCE</scope>
</reference>
<evidence type="ECO:0000313" key="1">
    <source>
        <dbReference type="EMBL" id="AAQ17697.1"/>
    </source>
</evidence>
<dbReference type="RefSeq" id="NP_943920.1">
    <property type="nucleotide sequence ID" value="NC_005260.1"/>
</dbReference>
<sequence>MILPETLNRWEVCGYNKAAVEELYIQHENALKAYRKLVDMESDALYITSPLHPNQMLARLELVRGIVKRENVYVRSK</sequence>
<accession>Q76Z49</accession>
<keyword evidence="2" id="KW-1185">Reference proteome</keyword>
<proteinExistence type="predicted"/>